<gene>
    <name evidence="6" type="ORF">WJX72_003337</name>
</gene>
<proteinExistence type="inferred from homology"/>
<keyword evidence="4" id="KW-0378">Hydrolase</keyword>
<dbReference type="GO" id="GO:0005829">
    <property type="term" value="C:cytosol"/>
    <property type="evidence" value="ECO:0007669"/>
    <property type="project" value="TreeGrafter"/>
</dbReference>
<dbReference type="CDD" id="cd01310">
    <property type="entry name" value="TatD_DNAse"/>
    <property type="match status" value="1"/>
</dbReference>
<evidence type="ECO:0000256" key="4">
    <source>
        <dbReference type="ARBA" id="ARBA00022801"/>
    </source>
</evidence>
<keyword evidence="2" id="KW-0540">Nuclease</keyword>
<keyword evidence="3 5" id="KW-0479">Metal-binding</keyword>
<evidence type="ECO:0000256" key="5">
    <source>
        <dbReference type="PIRSR" id="PIRSR005902-1"/>
    </source>
</evidence>
<feature type="binding site" evidence="5">
    <location>
        <position position="100"/>
    </location>
    <ligand>
        <name>a divalent metal cation</name>
        <dbReference type="ChEBI" id="CHEBI:60240"/>
        <label>1</label>
    </ligand>
</feature>
<dbReference type="GO" id="GO:0046872">
    <property type="term" value="F:metal ion binding"/>
    <property type="evidence" value="ECO:0007669"/>
    <property type="project" value="UniProtKB-KW"/>
</dbReference>
<feature type="binding site" evidence="5">
    <location>
        <position position="212"/>
    </location>
    <ligand>
        <name>a divalent metal cation</name>
        <dbReference type="ChEBI" id="CHEBI:60240"/>
        <label>1</label>
    </ligand>
</feature>
<evidence type="ECO:0000256" key="3">
    <source>
        <dbReference type="ARBA" id="ARBA00022723"/>
    </source>
</evidence>
<evidence type="ECO:0000256" key="1">
    <source>
        <dbReference type="ARBA" id="ARBA00009275"/>
    </source>
</evidence>
<dbReference type="FunFam" id="3.20.20.140:FF:000040">
    <property type="entry name" value="Putative tatD related deoxyribonuclease"/>
    <property type="match status" value="1"/>
</dbReference>
<dbReference type="PANTHER" id="PTHR10060:SF15">
    <property type="entry name" value="DEOXYRIBONUCLEASE TATDN1"/>
    <property type="match status" value="1"/>
</dbReference>
<dbReference type="Gene3D" id="3.20.20.140">
    <property type="entry name" value="Metal-dependent hydrolases"/>
    <property type="match status" value="1"/>
</dbReference>
<comment type="similarity">
    <text evidence="1">Belongs to the metallo-dependent hydrolases superfamily. TatD-type hydrolase family.</text>
</comment>
<dbReference type="EMBL" id="JALJOR010000023">
    <property type="protein sequence ID" value="KAK9803150.1"/>
    <property type="molecule type" value="Genomic_DNA"/>
</dbReference>
<dbReference type="Proteomes" id="UP001489004">
    <property type="component" value="Unassembled WGS sequence"/>
</dbReference>
<dbReference type="PANTHER" id="PTHR10060">
    <property type="entry name" value="TATD FAMILY DEOXYRIBONUCLEASE"/>
    <property type="match status" value="1"/>
</dbReference>
<name>A0AAW1P3M5_9CHLO</name>
<dbReference type="PROSITE" id="PS01091">
    <property type="entry name" value="TATD_3"/>
    <property type="match status" value="1"/>
</dbReference>
<dbReference type="PIRSF" id="PIRSF005902">
    <property type="entry name" value="DNase_TatD"/>
    <property type="match status" value="1"/>
</dbReference>
<dbReference type="InterPro" id="IPR001130">
    <property type="entry name" value="TatD-like"/>
</dbReference>
<accession>A0AAW1P3M5</accession>
<dbReference type="InterPro" id="IPR018228">
    <property type="entry name" value="DNase_TatD-rel_CS"/>
</dbReference>
<keyword evidence="7" id="KW-1185">Reference proteome</keyword>
<dbReference type="InterPro" id="IPR032466">
    <property type="entry name" value="Metal_Hydrolase"/>
</dbReference>
<comment type="caution">
    <text evidence="6">The sequence shown here is derived from an EMBL/GenBank/DDBJ whole genome shotgun (WGS) entry which is preliminary data.</text>
</comment>
<evidence type="ECO:0000313" key="6">
    <source>
        <dbReference type="EMBL" id="KAK9803150.1"/>
    </source>
</evidence>
<feature type="binding site" evidence="5">
    <location>
        <position position="137"/>
    </location>
    <ligand>
        <name>a divalent metal cation</name>
        <dbReference type="ChEBI" id="CHEBI:60240"/>
        <label>2</label>
    </ligand>
</feature>
<dbReference type="Pfam" id="PF01026">
    <property type="entry name" value="TatD_DNase"/>
    <property type="match status" value="1"/>
</dbReference>
<dbReference type="AlphaFoldDB" id="A0AAW1P3M5"/>
<dbReference type="PROSITE" id="PS01090">
    <property type="entry name" value="TATD_2"/>
    <property type="match status" value="1"/>
</dbReference>
<reference evidence="6 7" key="1">
    <citation type="journal article" date="2024" name="Nat. Commun.">
        <title>Phylogenomics reveals the evolutionary origins of lichenization in chlorophyte algae.</title>
        <authorList>
            <person name="Puginier C."/>
            <person name="Libourel C."/>
            <person name="Otte J."/>
            <person name="Skaloud P."/>
            <person name="Haon M."/>
            <person name="Grisel S."/>
            <person name="Petersen M."/>
            <person name="Berrin J.G."/>
            <person name="Delaux P.M."/>
            <person name="Dal Grande F."/>
            <person name="Keller J."/>
        </authorList>
    </citation>
    <scope>NUCLEOTIDE SEQUENCE [LARGE SCALE GENOMIC DNA]</scope>
    <source>
        <strain evidence="6 7">SAG 2043</strain>
    </source>
</reference>
<feature type="binding site" evidence="5">
    <location>
        <position position="163"/>
    </location>
    <ligand>
        <name>a divalent metal cation</name>
        <dbReference type="ChEBI" id="CHEBI:60240"/>
        <label>2</label>
    </ligand>
</feature>
<evidence type="ECO:0000256" key="2">
    <source>
        <dbReference type="ARBA" id="ARBA00022722"/>
    </source>
</evidence>
<dbReference type="SUPFAM" id="SSF51556">
    <property type="entry name" value="Metallo-dependent hydrolases"/>
    <property type="match status" value="1"/>
</dbReference>
<dbReference type="InterPro" id="IPR050891">
    <property type="entry name" value="TatD-type_Hydrolase"/>
</dbReference>
<evidence type="ECO:0000313" key="7">
    <source>
        <dbReference type="Proteomes" id="UP001489004"/>
    </source>
</evidence>
<sequence>MYQGKYHGKAYHPPDLDKVLKRSWSAGVEKLIITAGSLSEAKAALKLARTDDRLFCTAGVHPTRCGELEQHSAGPEAYLEELAGVLQQGAAEGKIVAVGECGLDYDRLEFCDRNTQLKYFAAQFDLAASSGLPMFLHLRAAAEDFVRLLHEHRAKCPAGGVVHSFDGTQEELAALLEFDNICIGINGCSLKTEANLDVVAAIPADRLMLETDSPWCDIRPTHAGRKYVQTSAAARDKKKHDVAALVKGRNEPCNIRQVLEVVAGHRGVTDMEGLAQQVSDTTERMFFKQAS</sequence>
<protein>
    <submittedName>
        <fullName evidence="6">Uncharacterized protein</fullName>
    </submittedName>
</protein>
<organism evidence="6 7">
    <name type="scientific">[Myrmecia] bisecta</name>
    <dbReference type="NCBI Taxonomy" id="41462"/>
    <lineage>
        <taxon>Eukaryota</taxon>
        <taxon>Viridiplantae</taxon>
        <taxon>Chlorophyta</taxon>
        <taxon>core chlorophytes</taxon>
        <taxon>Trebouxiophyceae</taxon>
        <taxon>Trebouxiales</taxon>
        <taxon>Trebouxiaceae</taxon>
        <taxon>Myrmecia</taxon>
    </lineage>
</organism>
<dbReference type="GO" id="GO:0008296">
    <property type="term" value="F:3'-5'-DNA exonuclease activity"/>
    <property type="evidence" value="ECO:0007669"/>
    <property type="project" value="TreeGrafter"/>
</dbReference>